<dbReference type="EMBL" id="JAPEUY010000019">
    <property type="protein sequence ID" value="KAJ4363427.1"/>
    <property type="molecule type" value="Genomic_DNA"/>
</dbReference>
<keyword evidence="3" id="KW-1185">Reference proteome</keyword>
<feature type="compositionally biased region" description="Polar residues" evidence="1">
    <location>
        <begin position="109"/>
        <end position="123"/>
    </location>
</feature>
<evidence type="ECO:0000313" key="3">
    <source>
        <dbReference type="Proteomes" id="UP001140560"/>
    </source>
</evidence>
<organism evidence="2 3">
    <name type="scientific">Neocucurbitaria cava</name>
    <dbReference type="NCBI Taxonomy" id="798079"/>
    <lineage>
        <taxon>Eukaryota</taxon>
        <taxon>Fungi</taxon>
        <taxon>Dikarya</taxon>
        <taxon>Ascomycota</taxon>
        <taxon>Pezizomycotina</taxon>
        <taxon>Dothideomycetes</taxon>
        <taxon>Pleosporomycetidae</taxon>
        <taxon>Pleosporales</taxon>
        <taxon>Pleosporineae</taxon>
        <taxon>Cucurbitariaceae</taxon>
        <taxon>Neocucurbitaria</taxon>
    </lineage>
</organism>
<accession>A0A9W8XZ17</accession>
<feature type="compositionally biased region" description="Polar residues" evidence="1">
    <location>
        <begin position="213"/>
        <end position="225"/>
    </location>
</feature>
<proteinExistence type="predicted"/>
<dbReference type="AlphaFoldDB" id="A0A9W8XZ17"/>
<gene>
    <name evidence="2" type="ORF">N0V83_009720</name>
</gene>
<feature type="region of interest" description="Disordered" evidence="1">
    <location>
        <begin position="437"/>
        <end position="462"/>
    </location>
</feature>
<evidence type="ECO:0000313" key="2">
    <source>
        <dbReference type="EMBL" id="KAJ4363427.1"/>
    </source>
</evidence>
<reference evidence="2" key="1">
    <citation type="submission" date="2022-10" db="EMBL/GenBank/DDBJ databases">
        <title>Tapping the CABI collections for fungal endophytes: first genome assemblies for Collariella, Neodidymelliopsis, Ascochyta clinopodiicola, Didymella pomorum, Didymosphaeria variabile, Neocosmospora piperis and Neocucurbitaria cava.</title>
        <authorList>
            <person name="Hill R."/>
        </authorList>
    </citation>
    <scope>NUCLEOTIDE SEQUENCE</scope>
    <source>
        <strain evidence="2">IMI 356814</strain>
    </source>
</reference>
<feature type="compositionally biased region" description="Basic and acidic residues" evidence="1">
    <location>
        <begin position="90"/>
        <end position="107"/>
    </location>
</feature>
<evidence type="ECO:0000256" key="1">
    <source>
        <dbReference type="SAM" id="MobiDB-lite"/>
    </source>
</evidence>
<sequence>MPSDGEPTLATLEQGEDLADSRGGIPASARTMPAEDQSSDGEADVSFQCERCKKTYSTEQALKGVPEPAAQESSKKRGKRKAVETPDVSPDSKRMTKRPTDAIKEEDISATQSLLSYQQQRPSGQAAPFPPPGSSVPQCRPPPIQNPGRGLSVEDMRNFETTHPYITRVPRYREIIPYRIPTGQRYRFNRANLVASAPGSRKGSKPPLFPEQSGDSNSESDAQDSGSDDRALSEGNTPMLRKRAQPVTMHRPPPPPTNPNDPILFIRINSNNFDPNGAPIFSILKIRPTEKFGPGLYDYCQTRNKRYGVDWIFVFRYGAPTAQNMMNEKHINITYDMTPNDVRDDEYAVALEDKDTIYVMKAYPRGSEAPRETWEIINGETKDYQDAQTSLVWIGHIKNEILLLRTQIERQASIIAQQKQRLAELQAINISLRRGVEQMRGQAHHPVPRPDAPSSRPGYTHV</sequence>
<comment type="caution">
    <text evidence="2">The sequence shown here is derived from an EMBL/GenBank/DDBJ whole genome shotgun (WGS) entry which is preliminary data.</text>
</comment>
<dbReference type="OrthoDB" id="3799995at2759"/>
<feature type="compositionally biased region" description="Pro residues" evidence="1">
    <location>
        <begin position="128"/>
        <end position="145"/>
    </location>
</feature>
<feature type="region of interest" description="Disordered" evidence="1">
    <location>
        <begin position="1"/>
        <end position="152"/>
    </location>
</feature>
<feature type="region of interest" description="Disordered" evidence="1">
    <location>
        <begin position="196"/>
        <end position="262"/>
    </location>
</feature>
<dbReference type="Proteomes" id="UP001140560">
    <property type="component" value="Unassembled WGS sequence"/>
</dbReference>
<name>A0A9W8XZ17_9PLEO</name>
<protein>
    <submittedName>
        <fullName evidence="2">Uncharacterized protein</fullName>
    </submittedName>
</protein>